<dbReference type="SMART" id="SM00344">
    <property type="entry name" value="HTH_ASNC"/>
    <property type="match status" value="1"/>
</dbReference>
<accession>A0A511R746</accession>
<dbReference type="Pfam" id="PF01037">
    <property type="entry name" value="AsnC_trans_reg"/>
    <property type="match status" value="1"/>
</dbReference>
<keyword evidence="1" id="KW-0805">Transcription regulation</keyword>
<dbReference type="SUPFAM" id="SSF46785">
    <property type="entry name" value="Winged helix' DNA-binding domain"/>
    <property type="match status" value="1"/>
</dbReference>
<dbReference type="InterPro" id="IPR019888">
    <property type="entry name" value="Tscrpt_reg_AsnC-like"/>
</dbReference>
<dbReference type="Gene3D" id="3.30.70.920">
    <property type="match status" value="1"/>
</dbReference>
<proteinExistence type="predicted"/>
<dbReference type="PANTHER" id="PTHR30154:SF53">
    <property type="entry name" value="HTH-TYPE TRANSCRIPTIONAL REGULATOR LRPC"/>
    <property type="match status" value="1"/>
</dbReference>
<feature type="domain" description="HTH asnC-type" evidence="4">
    <location>
        <begin position="4"/>
        <end position="65"/>
    </location>
</feature>
<evidence type="ECO:0000313" key="5">
    <source>
        <dbReference type="EMBL" id="GEM85037.1"/>
    </source>
</evidence>
<evidence type="ECO:0000256" key="3">
    <source>
        <dbReference type="ARBA" id="ARBA00023163"/>
    </source>
</evidence>
<dbReference type="OrthoDB" id="34294at2"/>
<keyword evidence="2" id="KW-0238">DNA-binding</keyword>
<gene>
    <name evidence="5" type="ORF">MHY01S_32030</name>
</gene>
<dbReference type="InterPro" id="IPR011991">
    <property type="entry name" value="ArsR-like_HTH"/>
</dbReference>
<evidence type="ECO:0000313" key="6">
    <source>
        <dbReference type="Proteomes" id="UP000321197"/>
    </source>
</evidence>
<dbReference type="PANTHER" id="PTHR30154">
    <property type="entry name" value="LEUCINE-RESPONSIVE REGULATORY PROTEIN"/>
    <property type="match status" value="1"/>
</dbReference>
<dbReference type="PROSITE" id="PS00519">
    <property type="entry name" value="HTH_ASNC_1"/>
    <property type="match status" value="1"/>
</dbReference>
<dbReference type="GO" id="GO:0043200">
    <property type="term" value="P:response to amino acid"/>
    <property type="evidence" value="ECO:0007669"/>
    <property type="project" value="TreeGrafter"/>
</dbReference>
<dbReference type="Gene3D" id="1.10.10.10">
    <property type="entry name" value="Winged helix-like DNA-binding domain superfamily/Winged helix DNA-binding domain"/>
    <property type="match status" value="1"/>
</dbReference>
<dbReference type="GO" id="GO:0043565">
    <property type="term" value="F:sequence-specific DNA binding"/>
    <property type="evidence" value="ECO:0007669"/>
    <property type="project" value="InterPro"/>
</dbReference>
<dbReference type="GO" id="GO:0005829">
    <property type="term" value="C:cytosol"/>
    <property type="evidence" value="ECO:0007669"/>
    <property type="project" value="TreeGrafter"/>
</dbReference>
<dbReference type="InterPro" id="IPR036390">
    <property type="entry name" value="WH_DNA-bd_sf"/>
</dbReference>
<evidence type="ECO:0000256" key="1">
    <source>
        <dbReference type="ARBA" id="ARBA00023015"/>
    </source>
</evidence>
<dbReference type="CDD" id="cd00090">
    <property type="entry name" value="HTH_ARSR"/>
    <property type="match status" value="1"/>
</dbReference>
<dbReference type="Proteomes" id="UP000321197">
    <property type="component" value="Unassembled WGS sequence"/>
</dbReference>
<reference evidence="5 6" key="1">
    <citation type="submission" date="2019-07" db="EMBL/GenBank/DDBJ databases">
        <title>Whole genome shotgun sequence of Meiothermus hypogaeus NBRC 106114.</title>
        <authorList>
            <person name="Hosoyama A."/>
            <person name="Uohara A."/>
            <person name="Ohji S."/>
            <person name="Ichikawa N."/>
        </authorList>
    </citation>
    <scope>NUCLEOTIDE SEQUENCE [LARGE SCALE GENOMIC DNA]</scope>
    <source>
        <strain evidence="5 6">NBRC 106114</strain>
    </source>
</reference>
<organism evidence="5 6">
    <name type="scientific">Meiothermus hypogaeus NBRC 106114</name>
    <dbReference type="NCBI Taxonomy" id="1227553"/>
    <lineage>
        <taxon>Bacteria</taxon>
        <taxon>Thermotogati</taxon>
        <taxon>Deinococcota</taxon>
        <taxon>Deinococci</taxon>
        <taxon>Thermales</taxon>
        <taxon>Thermaceae</taxon>
        <taxon>Meiothermus</taxon>
    </lineage>
</organism>
<dbReference type="PRINTS" id="PR00033">
    <property type="entry name" value="HTHASNC"/>
</dbReference>
<name>A0A511R746_9DEIN</name>
<dbReference type="RefSeq" id="WP_119342363.1">
    <property type="nucleotide sequence ID" value="NZ_BJXL01000163.1"/>
</dbReference>
<keyword evidence="3" id="KW-0804">Transcription</keyword>
<evidence type="ECO:0000256" key="2">
    <source>
        <dbReference type="ARBA" id="ARBA00023125"/>
    </source>
</evidence>
<dbReference type="InterPro" id="IPR011008">
    <property type="entry name" value="Dimeric_a/b-barrel"/>
</dbReference>
<dbReference type="InterPro" id="IPR019885">
    <property type="entry name" value="Tscrpt_reg_HTH_AsnC-type_CS"/>
</dbReference>
<dbReference type="InterPro" id="IPR019887">
    <property type="entry name" value="Tscrpt_reg_AsnC/Lrp_C"/>
</dbReference>
<comment type="caution">
    <text evidence="5">The sequence shown here is derived from an EMBL/GenBank/DDBJ whole genome shotgun (WGS) entry which is preliminary data.</text>
</comment>
<sequence>MIQLDARDKAILLELQQESRLSYAEMGSRVGLSPAAVHDRVKKLERKGVIRAYKIQVDPEALGLKLTAFVAIRLDNNFTGREIQPGLEQFHQIEEVHSIAGENDLLLKVRTSDTKALEALIYRIKAVPGIARITSTIVLSTALEGRPLVPGESDESIELR</sequence>
<dbReference type="PROSITE" id="PS50956">
    <property type="entry name" value="HTH_ASNC_2"/>
    <property type="match status" value="1"/>
</dbReference>
<dbReference type="EMBL" id="BJXL01000163">
    <property type="protein sequence ID" value="GEM85037.1"/>
    <property type="molecule type" value="Genomic_DNA"/>
</dbReference>
<dbReference type="InterPro" id="IPR036388">
    <property type="entry name" value="WH-like_DNA-bd_sf"/>
</dbReference>
<dbReference type="SUPFAM" id="SSF54909">
    <property type="entry name" value="Dimeric alpha+beta barrel"/>
    <property type="match status" value="1"/>
</dbReference>
<dbReference type="AlphaFoldDB" id="A0A511R746"/>
<protein>
    <submittedName>
        <fullName evidence="5">AsnC family transcriptional regulator</fullName>
    </submittedName>
</protein>
<dbReference type="Pfam" id="PF13412">
    <property type="entry name" value="HTH_24"/>
    <property type="match status" value="1"/>
</dbReference>
<dbReference type="InterPro" id="IPR000485">
    <property type="entry name" value="AsnC-type_HTH_dom"/>
</dbReference>
<evidence type="ECO:0000259" key="4">
    <source>
        <dbReference type="PROSITE" id="PS50956"/>
    </source>
</evidence>